<accession>A0ABM7QPZ9</accession>
<keyword evidence="3 5" id="KW-0808">Transferase</keyword>
<dbReference type="RefSeq" id="WP_213379051.1">
    <property type="nucleotide sequence ID" value="NZ_AP024563.1"/>
</dbReference>
<name>A0ABM7QPZ9_9GAMM</name>
<dbReference type="InterPro" id="IPR001173">
    <property type="entry name" value="Glyco_trans_2-like"/>
</dbReference>
<comment type="similarity">
    <text evidence="1">Belongs to the glycosyltransferase 2 family.</text>
</comment>
<evidence type="ECO:0000313" key="6">
    <source>
        <dbReference type="Proteomes" id="UP000680679"/>
    </source>
</evidence>
<feature type="domain" description="Glycosyltransferase 2-like" evidence="4">
    <location>
        <begin position="30"/>
        <end position="158"/>
    </location>
</feature>
<keyword evidence="6" id="KW-1185">Reference proteome</keyword>
<dbReference type="InterPro" id="IPR029044">
    <property type="entry name" value="Nucleotide-diphossugar_trans"/>
</dbReference>
<sequence>MSRASGLTPVTVEERFVWSAPCPDESAVGVVLINYRTPLATRRCLESLAALDPAPSRILVLDNAPEDGGAIIAPEILERFQRTSLRLFVSSVNLGFAAGCNFAIDVLLEDERCRAILLLNNDAVALPPLMRELLDALAASPEAGMVGGRLHDLMDPQAVDTLGIALHASLMPANRLDLREPFLGPTGGCCLLDRGFIRDMQSSFGYVMDPRFFCYCEDTDLAVRALLKGYRPVHIDVTVALHQGQGSTGKGYNPFIAYHGLRNVIWMHAKWFSSRLLLRQALWLLLAHTLAVARHLLAGHPEIVYRVYRDAWRGLPACIAERRAHRALVRQGAHRLSDRMSRHFYQPGYFKLALRQLAALYRR</sequence>
<dbReference type="SUPFAM" id="SSF53448">
    <property type="entry name" value="Nucleotide-diphospho-sugar transferases"/>
    <property type="match status" value="1"/>
</dbReference>
<gene>
    <name evidence="5" type="ORF">Atep_26860</name>
</gene>
<keyword evidence="2" id="KW-0328">Glycosyltransferase</keyword>
<evidence type="ECO:0000259" key="4">
    <source>
        <dbReference type="Pfam" id="PF00535"/>
    </source>
</evidence>
<evidence type="ECO:0000256" key="1">
    <source>
        <dbReference type="ARBA" id="ARBA00006739"/>
    </source>
</evidence>
<reference evidence="5 6" key="1">
    <citation type="submission" date="2021-04" db="EMBL/GenBank/DDBJ databases">
        <title>Complete genome sequencing of Allochromatium tepidum strain NZ.</title>
        <authorList>
            <person name="Tsukatani Y."/>
            <person name="Mori H."/>
        </authorList>
    </citation>
    <scope>NUCLEOTIDE SEQUENCE [LARGE SCALE GENOMIC DNA]</scope>
    <source>
        <strain evidence="5 6">NZ</strain>
    </source>
</reference>
<dbReference type="Gene3D" id="3.90.550.10">
    <property type="entry name" value="Spore Coat Polysaccharide Biosynthesis Protein SpsA, Chain A"/>
    <property type="match status" value="1"/>
</dbReference>
<evidence type="ECO:0000313" key="5">
    <source>
        <dbReference type="EMBL" id="BCU08009.1"/>
    </source>
</evidence>
<protein>
    <submittedName>
        <fullName evidence="5">Glycosyl transferase</fullName>
    </submittedName>
</protein>
<dbReference type="PANTHER" id="PTHR43179">
    <property type="entry name" value="RHAMNOSYLTRANSFERASE WBBL"/>
    <property type="match status" value="1"/>
</dbReference>
<evidence type="ECO:0000256" key="3">
    <source>
        <dbReference type="ARBA" id="ARBA00022679"/>
    </source>
</evidence>
<dbReference type="PANTHER" id="PTHR43179:SF12">
    <property type="entry name" value="GALACTOFURANOSYLTRANSFERASE GLFT2"/>
    <property type="match status" value="1"/>
</dbReference>
<dbReference type="Pfam" id="PF00535">
    <property type="entry name" value="Glycos_transf_2"/>
    <property type="match status" value="1"/>
</dbReference>
<dbReference type="Proteomes" id="UP000680679">
    <property type="component" value="Chromosome"/>
</dbReference>
<evidence type="ECO:0000256" key="2">
    <source>
        <dbReference type="ARBA" id="ARBA00022676"/>
    </source>
</evidence>
<proteinExistence type="inferred from homology"/>
<dbReference type="GO" id="GO:0016740">
    <property type="term" value="F:transferase activity"/>
    <property type="evidence" value="ECO:0007669"/>
    <property type="project" value="UniProtKB-KW"/>
</dbReference>
<organism evidence="5 6">
    <name type="scientific">Allochromatium tepidum</name>
    <dbReference type="NCBI Taxonomy" id="553982"/>
    <lineage>
        <taxon>Bacteria</taxon>
        <taxon>Pseudomonadati</taxon>
        <taxon>Pseudomonadota</taxon>
        <taxon>Gammaproteobacteria</taxon>
        <taxon>Chromatiales</taxon>
        <taxon>Chromatiaceae</taxon>
        <taxon>Allochromatium</taxon>
    </lineage>
</organism>
<dbReference type="EMBL" id="AP024563">
    <property type="protein sequence ID" value="BCU08009.1"/>
    <property type="molecule type" value="Genomic_DNA"/>
</dbReference>